<dbReference type="EMBL" id="JANPWB010000012">
    <property type="protein sequence ID" value="KAJ1120240.1"/>
    <property type="molecule type" value="Genomic_DNA"/>
</dbReference>
<dbReference type="AlphaFoldDB" id="A0AAV7NW03"/>
<organism evidence="2 4">
    <name type="scientific">Pleurodeles waltl</name>
    <name type="common">Iberian ribbed newt</name>
    <dbReference type="NCBI Taxonomy" id="8319"/>
    <lineage>
        <taxon>Eukaryota</taxon>
        <taxon>Metazoa</taxon>
        <taxon>Chordata</taxon>
        <taxon>Craniata</taxon>
        <taxon>Vertebrata</taxon>
        <taxon>Euteleostomi</taxon>
        <taxon>Amphibia</taxon>
        <taxon>Batrachia</taxon>
        <taxon>Caudata</taxon>
        <taxon>Salamandroidea</taxon>
        <taxon>Salamandridae</taxon>
        <taxon>Pleurodelinae</taxon>
        <taxon>Pleurodeles</taxon>
    </lineage>
</organism>
<keyword evidence="4" id="KW-1185">Reference proteome</keyword>
<reference evidence="2" key="1">
    <citation type="journal article" date="2022" name="bioRxiv">
        <title>Sequencing and chromosome-scale assembly of the giantPleurodeles waltlgenome.</title>
        <authorList>
            <person name="Brown T."/>
            <person name="Elewa A."/>
            <person name="Iarovenko S."/>
            <person name="Subramanian E."/>
            <person name="Araus A.J."/>
            <person name="Petzold A."/>
            <person name="Susuki M."/>
            <person name="Suzuki K.-i.T."/>
            <person name="Hayashi T."/>
            <person name="Toyoda A."/>
            <person name="Oliveira C."/>
            <person name="Osipova E."/>
            <person name="Leigh N.D."/>
            <person name="Simon A."/>
            <person name="Yun M.H."/>
        </authorList>
    </citation>
    <scope>NUCLEOTIDE SEQUENCE</scope>
    <source>
        <strain evidence="2">20211129_DDA</strain>
        <tissue evidence="2">Liver</tissue>
    </source>
</reference>
<name>A0AAV7NW03_PLEWA</name>
<evidence type="ECO:0000313" key="3">
    <source>
        <dbReference type="EMBL" id="KAJ1120281.1"/>
    </source>
</evidence>
<accession>A0AAV7NW03</accession>
<keyword evidence="1" id="KW-0175">Coiled coil</keyword>
<proteinExistence type="predicted"/>
<evidence type="ECO:0000313" key="2">
    <source>
        <dbReference type="EMBL" id="KAJ1120240.1"/>
    </source>
</evidence>
<sequence length="72" mass="8274">MSSPPPTSVGEDLQQLLKEYHSEISELRSDNRQLRERLSSVEEDFLKKERESQLQDSMKTAASFIIFVAETS</sequence>
<comment type="caution">
    <text evidence="2">The sequence shown here is derived from an EMBL/GenBank/DDBJ whole genome shotgun (WGS) entry which is preliminary data.</text>
</comment>
<dbReference type="EMBL" id="JANPWB010000012">
    <property type="protein sequence ID" value="KAJ1120281.1"/>
    <property type="molecule type" value="Genomic_DNA"/>
</dbReference>
<evidence type="ECO:0008006" key="5">
    <source>
        <dbReference type="Google" id="ProtNLM"/>
    </source>
</evidence>
<feature type="coiled-coil region" evidence="1">
    <location>
        <begin position="10"/>
        <end position="51"/>
    </location>
</feature>
<evidence type="ECO:0000256" key="1">
    <source>
        <dbReference type="SAM" id="Coils"/>
    </source>
</evidence>
<protein>
    <recommendedName>
        <fullName evidence="5">Adenomatous polyposis coli N-terminal dimerisation domain-containing protein</fullName>
    </recommendedName>
</protein>
<gene>
    <name evidence="2" type="ORF">NDU88_008414</name>
    <name evidence="3" type="ORF">NDU88_008455</name>
</gene>
<dbReference type="Proteomes" id="UP001066276">
    <property type="component" value="Chromosome 8"/>
</dbReference>
<evidence type="ECO:0000313" key="4">
    <source>
        <dbReference type="Proteomes" id="UP001066276"/>
    </source>
</evidence>